<evidence type="ECO:0000256" key="1">
    <source>
        <dbReference type="SAM" id="MobiDB-lite"/>
    </source>
</evidence>
<dbReference type="Pfam" id="PF13416">
    <property type="entry name" value="SBP_bac_8"/>
    <property type="match status" value="1"/>
</dbReference>
<dbReference type="PANTHER" id="PTHR43649">
    <property type="entry name" value="ARABINOSE-BINDING PROTEIN-RELATED"/>
    <property type="match status" value="1"/>
</dbReference>
<feature type="region of interest" description="Disordered" evidence="1">
    <location>
        <begin position="21"/>
        <end position="47"/>
    </location>
</feature>
<keyword evidence="3" id="KW-1185">Reference proteome</keyword>
<dbReference type="Proteomes" id="UP000017840">
    <property type="component" value="Unassembled WGS sequence"/>
</dbReference>
<dbReference type="STRING" id="1324957.K933_02171"/>
<gene>
    <name evidence="2" type="ORF">K933_02171</name>
</gene>
<comment type="caution">
    <text evidence="2">The sequence shown here is derived from an EMBL/GenBank/DDBJ whole genome shotgun (WGS) entry which is preliminary data.</text>
</comment>
<sequence length="439" mass="48534">MLSALGGSGFIALAGCASGGGGGGDAPTDSETGTGSSTPTGTPTATAAPDQITLDYWTLFAGGDGATMKEIVDTFNEENSNIQIRRQRIPWDQYYTKLYTSLSGGNPPDMCICHLSRIKRFGEAFEPLTDTLDESSYYSTSYGEGVVAGDLRSAPLDILGTGTYYNKGIFEEAGLDPEQTMGSWSEFKEKIDTVVSETDKMGYDPGGALHGNRVYYPWLRQMGNVILEETDNGWEMGFDNEDGLKVLQTVNDMRANWEWFPKDTAVAFEQFQNNGTAALNNGTWTYNAYKELDLEWGFMKAPPAPGMGLDENKTWSNSHSIAVPTSKNRSKEKTDAAKQAAKTITQDYGLLWGTSAGHIPNAVQARESQELREAPVWNKTMETWFEMLENDEFMYVPRTRKNGQYHQAIYDPVTAVRTGNMEPQQALDKIKQNLNSVWK</sequence>
<dbReference type="PANTHER" id="PTHR43649:SF14">
    <property type="entry name" value="BLR3389 PROTEIN"/>
    <property type="match status" value="1"/>
</dbReference>
<evidence type="ECO:0000313" key="3">
    <source>
        <dbReference type="Proteomes" id="UP000017840"/>
    </source>
</evidence>
<dbReference type="EMBL" id="ASGZ01000005">
    <property type="protein sequence ID" value="ESP89753.1"/>
    <property type="molecule type" value="Genomic_DNA"/>
</dbReference>
<dbReference type="AlphaFoldDB" id="V4HIY9"/>
<dbReference type="InterPro" id="IPR050490">
    <property type="entry name" value="Bact_solute-bd_prot1"/>
</dbReference>
<dbReference type="eggNOG" id="arCOG00151">
    <property type="taxonomic scope" value="Archaea"/>
</dbReference>
<name>V4HIY9_9EURY</name>
<reference evidence="2 3" key="1">
    <citation type="journal article" date="2013" name="Genome Announc.">
        <title>Draft Genome Sequence of 'Candidatus Halobonum tyrrellensis' Strain G22, Isolated from the Hypersaline Waters of Lake Tyrrell, Australia.</title>
        <authorList>
            <person name="Ugalde J.A."/>
            <person name="Narasingarao P."/>
            <person name="Kuo S."/>
            <person name="Podell S."/>
            <person name="Allen E.E."/>
        </authorList>
    </citation>
    <scope>NUCLEOTIDE SEQUENCE [LARGE SCALE GENOMIC DNA]</scope>
    <source>
        <strain evidence="2 3">G22</strain>
    </source>
</reference>
<evidence type="ECO:0000313" key="2">
    <source>
        <dbReference type="EMBL" id="ESP89753.1"/>
    </source>
</evidence>
<dbReference type="SUPFAM" id="SSF53850">
    <property type="entry name" value="Periplasmic binding protein-like II"/>
    <property type="match status" value="1"/>
</dbReference>
<feature type="compositionally biased region" description="Low complexity" evidence="1">
    <location>
        <begin position="32"/>
        <end position="47"/>
    </location>
</feature>
<dbReference type="RefSeq" id="WP_023393028.1">
    <property type="nucleotide sequence ID" value="NZ_ASGZ01000005.1"/>
</dbReference>
<dbReference type="Gene3D" id="3.40.190.10">
    <property type="entry name" value="Periplasmic binding protein-like II"/>
    <property type="match status" value="1"/>
</dbReference>
<proteinExistence type="predicted"/>
<accession>V4HIY9</accession>
<dbReference type="OrthoDB" id="30637at2157"/>
<organism evidence="2 3">
    <name type="scientific">Candidatus Halobonum tyrrellensis G22</name>
    <dbReference type="NCBI Taxonomy" id="1324957"/>
    <lineage>
        <taxon>Archaea</taxon>
        <taxon>Methanobacteriati</taxon>
        <taxon>Methanobacteriota</taxon>
        <taxon>Stenosarchaea group</taxon>
        <taxon>Halobacteria</taxon>
        <taxon>Halobacteriales</taxon>
        <taxon>Haloferacaceae</taxon>
        <taxon>Candidatus Halobonum</taxon>
    </lineage>
</organism>
<protein>
    <submittedName>
        <fullName evidence="2">ABC transporter substrate-binding protein</fullName>
    </submittedName>
</protein>
<dbReference type="InterPro" id="IPR006059">
    <property type="entry name" value="SBP"/>
</dbReference>